<accession>A0A4Q7PBB2</accession>
<gene>
    <name evidence="1" type="ORF">BC751_3146</name>
</gene>
<reference evidence="1 2" key="1">
    <citation type="submission" date="2019-02" db="EMBL/GenBank/DDBJ databases">
        <title>Genomic Encyclopedia of Archaeal and Bacterial Type Strains, Phase II (KMG-II): from individual species to whole genera.</title>
        <authorList>
            <person name="Goeker M."/>
        </authorList>
    </citation>
    <scope>NUCLEOTIDE SEQUENCE [LARGE SCALE GENOMIC DNA]</scope>
    <source>
        <strain evidence="1 2">DSM 21411</strain>
    </source>
</reference>
<dbReference type="Proteomes" id="UP000292209">
    <property type="component" value="Unassembled WGS sequence"/>
</dbReference>
<dbReference type="RefSeq" id="WP_130276400.1">
    <property type="nucleotide sequence ID" value="NZ_SGXG01000001.1"/>
</dbReference>
<proteinExistence type="predicted"/>
<name>A0A4Q7PBB2_9BACT</name>
<organism evidence="1 2">
    <name type="scientific">Cecembia calidifontis</name>
    <dbReference type="NCBI Taxonomy" id="1187080"/>
    <lineage>
        <taxon>Bacteria</taxon>
        <taxon>Pseudomonadati</taxon>
        <taxon>Bacteroidota</taxon>
        <taxon>Cytophagia</taxon>
        <taxon>Cytophagales</taxon>
        <taxon>Cyclobacteriaceae</taxon>
        <taxon>Cecembia</taxon>
    </lineage>
</organism>
<protein>
    <submittedName>
        <fullName evidence="1">Uncharacterized protein</fullName>
    </submittedName>
</protein>
<evidence type="ECO:0000313" key="2">
    <source>
        <dbReference type="Proteomes" id="UP000292209"/>
    </source>
</evidence>
<evidence type="ECO:0000313" key="1">
    <source>
        <dbReference type="EMBL" id="RZS97534.1"/>
    </source>
</evidence>
<sequence length="89" mass="9848">MSKTFKNHLKQIDYKRFSLLTLVRVAYFLPLAIANLVKSGTFASTVPALLPIRTACGSFDKKTFSVNDNTPPRLTSVAHLGGFSFLWGL</sequence>
<comment type="caution">
    <text evidence="1">The sequence shown here is derived from an EMBL/GenBank/DDBJ whole genome shotgun (WGS) entry which is preliminary data.</text>
</comment>
<dbReference type="EMBL" id="SGXG01000001">
    <property type="protein sequence ID" value="RZS97534.1"/>
    <property type="molecule type" value="Genomic_DNA"/>
</dbReference>
<keyword evidence="2" id="KW-1185">Reference proteome</keyword>
<dbReference type="AlphaFoldDB" id="A0A4Q7PBB2"/>